<evidence type="ECO:0000256" key="12">
    <source>
        <dbReference type="PIRSR" id="PIRSR602640-3"/>
    </source>
</evidence>
<dbReference type="PANTHER" id="PTHR11799:SF16">
    <property type="entry name" value="SERUM PARAOXONASE_ARYLESTERASE 1"/>
    <property type="match status" value="1"/>
</dbReference>
<evidence type="ECO:0000256" key="3">
    <source>
        <dbReference type="ARBA" id="ARBA00008595"/>
    </source>
</evidence>
<dbReference type="Ensembl" id="ENSNGAT00000031809.1">
    <property type="protein sequence ID" value="ENSNGAP00000026082.1"/>
    <property type="gene ID" value="ENSNGAG00000023834.1"/>
</dbReference>
<dbReference type="AlphaFoldDB" id="A0A8C6S0Z5"/>
<comment type="PTM">
    <text evidence="13">Glycosylated.</text>
</comment>
<dbReference type="GO" id="GO:0005543">
    <property type="term" value="F:phospholipid binding"/>
    <property type="evidence" value="ECO:0007669"/>
    <property type="project" value="Ensembl"/>
</dbReference>
<evidence type="ECO:0000256" key="11">
    <source>
        <dbReference type="PIRSR" id="PIRSR602640-2"/>
    </source>
</evidence>
<dbReference type="InterPro" id="IPR008363">
    <property type="entry name" value="Paraoxonase1"/>
</dbReference>
<dbReference type="InterPro" id="IPR011042">
    <property type="entry name" value="6-blade_b-propeller_TolB-like"/>
</dbReference>
<dbReference type="GO" id="GO:0034366">
    <property type="term" value="C:spherical high-density lipoprotein particle"/>
    <property type="evidence" value="ECO:0007669"/>
    <property type="project" value="Ensembl"/>
</dbReference>
<accession>A0A8C6S0Z5</accession>
<organism evidence="16 17">
    <name type="scientific">Nannospalax galili</name>
    <name type="common">Northern Israeli blind subterranean mole rat</name>
    <name type="synonym">Spalax galili</name>
    <dbReference type="NCBI Taxonomy" id="1026970"/>
    <lineage>
        <taxon>Eukaryota</taxon>
        <taxon>Metazoa</taxon>
        <taxon>Chordata</taxon>
        <taxon>Craniata</taxon>
        <taxon>Vertebrata</taxon>
        <taxon>Euteleostomi</taxon>
        <taxon>Mammalia</taxon>
        <taxon>Eutheria</taxon>
        <taxon>Euarchontoglires</taxon>
        <taxon>Glires</taxon>
        <taxon>Rodentia</taxon>
        <taxon>Myomorpha</taxon>
        <taxon>Muroidea</taxon>
        <taxon>Spalacidae</taxon>
        <taxon>Spalacinae</taxon>
        <taxon>Nannospalax</taxon>
    </lineage>
</organism>
<dbReference type="InterPro" id="IPR051288">
    <property type="entry name" value="Serum_paraoxonase/arylesterase"/>
</dbReference>
<evidence type="ECO:0000256" key="14">
    <source>
        <dbReference type="RuleBase" id="RU368025"/>
    </source>
</evidence>
<evidence type="ECO:0000313" key="17">
    <source>
        <dbReference type="Proteomes" id="UP000694381"/>
    </source>
</evidence>
<dbReference type="KEGG" id="ngi:103725260"/>
<comment type="catalytic activity">
    <reaction evidence="2">
        <text>an N-acyl-L-homoserine lactone + H2O = an N-acyl-L-homoserine + H(+)</text>
        <dbReference type="Rhea" id="RHEA:22576"/>
        <dbReference type="ChEBI" id="CHEBI:15377"/>
        <dbReference type="ChEBI" id="CHEBI:15378"/>
        <dbReference type="ChEBI" id="CHEBI:55474"/>
        <dbReference type="ChEBI" id="CHEBI:58921"/>
        <dbReference type="EC" id="3.1.1.81"/>
    </reaction>
</comment>
<feature type="binding site" evidence="11">
    <location>
        <position position="54"/>
    </location>
    <ligand>
        <name>Ca(2+)</name>
        <dbReference type="ChEBI" id="CHEBI:29108"/>
        <label>2</label>
    </ligand>
</feature>
<dbReference type="CTD" id="5444"/>
<dbReference type="PANTHER" id="PTHR11799">
    <property type="entry name" value="PARAOXONASE"/>
    <property type="match status" value="1"/>
</dbReference>
<comment type="catalytic activity">
    <reaction evidence="1 14">
        <text>a phenyl acetate + H2O = a phenol + acetate + H(+)</text>
        <dbReference type="Rhea" id="RHEA:17309"/>
        <dbReference type="ChEBI" id="CHEBI:15377"/>
        <dbReference type="ChEBI" id="CHEBI:15378"/>
        <dbReference type="ChEBI" id="CHEBI:30089"/>
        <dbReference type="ChEBI" id="CHEBI:33853"/>
        <dbReference type="ChEBI" id="CHEBI:140310"/>
        <dbReference type="EC" id="3.1.1.2"/>
    </reaction>
</comment>
<evidence type="ECO:0000256" key="15">
    <source>
        <dbReference type="SAM" id="SignalP"/>
    </source>
</evidence>
<dbReference type="EC" id="3.1.1.2" evidence="14"/>
<feature type="binding site" evidence="11">
    <location>
        <position position="270"/>
    </location>
    <ligand>
        <name>Ca(2+)</name>
        <dbReference type="ChEBI" id="CHEBI:29108"/>
        <label>1</label>
        <note>catalytic</note>
    </ligand>
</feature>
<feature type="glycosylation site" description="N-linked (GlcNAc...) asparagine" evidence="13">
    <location>
        <position position="253"/>
    </location>
</feature>
<feature type="active site" description="Proton acceptor" evidence="10">
    <location>
        <position position="115"/>
    </location>
</feature>
<dbReference type="GO" id="GO:0008203">
    <property type="term" value="P:cholesterol metabolic process"/>
    <property type="evidence" value="ECO:0007669"/>
    <property type="project" value="Ensembl"/>
</dbReference>
<dbReference type="Pfam" id="PF01731">
    <property type="entry name" value="Arylesterase"/>
    <property type="match status" value="1"/>
</dbReference>
<dbReference type="FunFam" id="2.120.10.30:FF:000023">
    <property type="entry name" value="Serum paraoxonase/arylesterase 2"/>
    <property type="match status" value="1"/>
</dbReference>
<dbReference type="InterPro" id="IPR002640">
    <property type="entry name" value="Arylesterase"/>
</dbReference>
<feature type="glycosylation site" description="N-linked (GlcNAc...) asparagine" evidence="13">
    <location>
        <position position="324"/>
    </location>
</feature>
<keyword evidence="5 15" id="KW-0732">Signal</keyword>
<dbReference type="GO" id="GO:0004064">
    <property type="term" value="F:arylesterase activity"/>
    <property type="evidence" value="ECO:0007669"/>
    <property type="project" value="UniProtKB-UniRule"/>
</dbReference>
<proteinExistence type="inferred from homology"/>
<feature type="binding site" evidence="11">
    <location>
        <position position="53"/>
    </location>
    <ligand>
        <name>Ca(2+)</name>
        <dbReference type="ChEBI" id="CHEBI:29108"/>
        <label>1</label>
        <note>catalytic</note>
    </ligand>
</feature>
<evidence type="ECO:0000256" key="6">
    <source>
        <dbReference type="ARBA" id="ARBA00022801"/>
    </source>
</evidence>
<gene>
    <name evidence="16" type="primary">Pon1</name>
</gene>
<dbReference type="RefSeq" id="XP_017650929.1">
    <property type="nucleotide sequence ID" value="XM_017795440.2"/>
</dbReference>
<evidence type="ECO:0000256" key="8">
    <source>
        <dbReference type="ARBA" id="ARBA00023157"/>
    </source>
</evidence>
<keyword evidence="4 11" id="KW-0479">Metal-binding</keyword>
<dbReference type="GO" id="GO:0046470">
    <property type="term" value="P:phosphatidylcholine metabolic process"/>
    <property type="evidence" value="ECO:0007669"/>
    <property type="project" value="Ensembl"/>
</dbReference>
<keyword evidence="7 11" id="KW-0106">Calcium</keyword>
<dbReference type="GeneTree" id="ENSGT00390000008932"/>
<evidence type="ECO:0000256" key="5">
    <source>
        <dbReference type="ARBA" id="ARBA00022729"/>
    </source>
</evidence>
<feature type="binding site" evidence="11">
    <location>
        <position position="269"/>
    </location>
    <ligand>
        <name>Ca(2+)</name>
        <dbReference type="ChEBI" id="CHEBI:29108"/>
        <label>1</label>
        <note>catalytic</note>
    </ligand>
</feature>
<dbReference type="GO" id="GO:0009636">
    <property type="term" value="P:response to toxic substance"/>
    <property type="evidence" value="ECO:0007669"/>
    <property type="project" value="Ensembl"/>
</dbReference>
<keyword evidence="6 14" id="KW-0378">Hydrolase</keyword>
<dbReference type="PRINTS" id="PR01785">
    <property type="entry name" value="PARAOXONASE"/>
</dbReference>
<feature type="glycosylation site" description="N-linked (GlcNAc...) asparagine" evidence="13">
    <location>
        <position position="270"/>
    </location>
</feature>
<evidence type="ECO:0000256" key="2">
    <source>
        <dbReference type="ARBA" id="ARBA00000450"/>
    </source>
</evidence>
<reference evidence="16" key="2">
    <citation type="submission" date="2025-09" db="UniProtKB">
        <authorList>
            <consortium name="Ensembl"/>
        </authorList>
    </citation>
    <scope>IDENTIFICATION</scope>
</reference>
<evidence type="ECO:0000256" key="4">
    <source>
        <dbReference type="ARBA" id="ARBA00022723"/>
    </source>
</evidence>
<evidence type="ECO:0000256" key="1">
    <source>
        <dbReference type="ARBA" id="ARBA00000368"/>
    </source>
</evidence>
<dbReference type="OrthoDB" id="423498at2759"/>
<feature type="binding site" evidence="11">
    <location>
        <position position="117"/>
    </location>
    <ligand>
        <name>Ca(2+)</name>
        <dbReference type="ChEBI" id="CHEBI:29108"/>
        <label>2</label>
    </ligand>
</feature>
<feature type="chain" id="PRO_5034909088" description="Paraoxonase" evidence="15">
    <location>
        <begin position="16"/>
        <end position="355"/>
    </location>
</feature>
<dbReference type="GO" id="GO:0102007">
    <property type="term" value="F:acyl-L-homoserine-lactone lactonohydrolase activity"/>
    <property type="evidence" value="ECO:0007669"/>
    <property type="project" value="UniProtKB-EC"/>
</dbReference>
<evidence type="ECO:0000313" key="16">
    <source>
        <dbReference type="Ensembl" id="ENSNGAP00000026082.1"/>
    </source>
</evidence>
<dbReference type="GO" id="GO:0005509">
    <property type="term" value="F:calcium ion binding"/>
    <property type="evidence" value="ECO:0007669"/>
    <property type="project" value="Ensembl"/>
</dbReference>
<keyword evidence="17" id="KW-1185">Reference proteome</keyword>
<dbReference type="GO" id="GO:0004063">
    <property type="term" value="F:aryldialkylphosphatase activity"/>
    <property type="evidence" value="ECO:0007669"/>
    <property type="project" value="Ensembl"/>
</dbReference>
<evidence type="ECO:0000256" key="13">
    <source>
        <dbReference type="PIRSR" id="PIRSR602640-4"/>
    </source>
</evidence>
<feature type="disulfide bond" description="In form B" evidence="12">
    <location>
        <begin position="42"/>
        <end position="353"/>
    </location>
</feature>
<keyword evidence="9 13" id="KW-0325">Glycoprotein</keyword>
<dbReference type="GO" id="GO:0046395">
    <property type="term" value="P:carboxylic acid catabolic process"/>
    <property type="evidence" value="ECO:0007669"/>
    <property type="project" value="Ensembl"/>
</dbReference>
<comment type="cofactor">
    <cofactor evidence="11 14">
        <name>Ca(2+)</name>
        <dbReference type="ChEBI" id="CHEBI:29108"/>
    </cofactor>
    <text evidence="11 14">Binds 2 calcium ions per subunit.</text>
</comment>
<dbReference type="PRINTS" id="PR01786">
    <property type="entry name" value="PARAOXONASE1"/>
</dbReference>
<dbReference type="GO" id="GO:0010875">
    <property type="term" value="P:positive regulation of cholesterol efflux"/>
    <property type="evidence" value="ECO:0007669"/>
    <property type="project" value="Ensembl"/>
</dbReference>
<feature type="signal peptide" evidence="15">
    <location>
        <begin position="1"/>
        <end position="15"/>
    </location>
</feature>
<dbReference type="GO" id="GO:1901335">
    <property type="term" value="P:lactone catabolic process"/>
    <property type="evidence" value="ECO:0007669"/>
    <property type="project" value="Ensembl"/>
</dbReference>
<evidence type="ECO:0000256" key="10">
    <source>
        <dbReference type="PIRSR" id="PIRSR602640-1"/>
    </source>
</evidence>
<protein>
    <recommendedName>
        <fullName evidence="14">Paraoxonase</fullName>
        <ecNumber evidence="14">3.1.1.2</ecNumber>
    </recommendedName>
</protein>
<evidence type="ECO:0000256" key="9">
    <source>
        <dbReference type="ARBA" id="ARBA00023180"/>
    </source>
</evidence>
<feature type="binding site" evidence="11">
    <location>
        <position position="169"/>
    </location>
    <ligand>
        <name>Ca(2+)</name>
        <dbReference type="ChEBI" id="CHEBI:29108"/>
        <label>2</label>
    </ligand>
</feature>
<dbReference type="Gene3D" id="2.120.10.30">
    <property type="entry name" value="TolB, C-terminal domain"/>
    <property type="match status" value="1"/>
</dbReference>
<feature type="binding site" evidence="11">
    <location>
        <position position="224"/>
    </location>
    <ligand>
        <name>Ca(2+)</name>
        <dbReference type="ChEBI" id="CHEBI:29108"/>
        <label>1</label>
        <note>catalytic</note>
    </ligand>
</feature>
<dbReference type="OMA" id="YFADPYF"/>
<name>A0A8C6S0Z5_NANGA</name>
<keyword evidence="8 12" id="KW-1015">Disulfide bond</keyword>
<feature type="binding site" evidence="11">
    <location>
        <position position="168"/>
    </location>
    <ligand>
        <name>Ca(2+)</name>
        <dbReference type="ChEBI" id="CHEBI:29108"/>
        <label>1</label>
        <note>catalytic</note>
    </ligand>
</feature>
<dbReference type="GO" id="GO:0042803">
    <property type="term" value="F:protein homodimerization activity"/>
    <property type="evidence" value="ECO:0007669"/>
    <property type="project" value="Ensembl"/>
</dbReference>
<comment type="similarity">
    <text evidence="3 14">Belongs to the paraoxonase family.</text>
</comment>
<dbReference type="Proteomes" id="UP000694381">
    <property type="component" value="Unassembled WGS sequence"/>
</dbReference>
<evidence type="ECO:0000256" key="7">
    <source>
        <dbReference type="ARBA" id="ARBA00022837"/>
    </source>
</evidence>
<dbReference type="GO" id="GO:0046434">
    <property type="term" value="P:organophosphate catabolic process"/>
    <property type="evidence" value="ECO:0007669"/>
    <property type="project" value="Ensembl"/>
</dbReference>
<reference evidence="16" key="1">
    <citation type="submission" date="2025-08" db="UniProtKB">
        <authorList>
            <consortium name="Ensembl"/>
        </authorList>
    </citation>
    <scope>IDENTIFICATION</scope>
</reference>
<dbReference type="SUPFAM" id="SSF63829">
    <property type="entry name" value="Calcium-dependent phosphotriesterase"/>
    <property type="match status" value="1"/>
</dbReference>
<dbReference type="GeneID" id="103725260"/>
<sequence>MAKLLGLTLMGLALAFYRNHQSSYQKRLNAFREVTPVELPSCHLVKGIEAGAEDLEILPNGLAFLSSGLKYPGIKSFEPDQPGKILLMDLNEEDPAVLELEITENKLDLPSFNPHGISTFTDEDNVVYLLVVNHPAFKSTVEVFKFQEKEKSLLHLKTITHKFLPSINDIVAVGPESFYATNDHYFADPYLRSWELYLGLAWSNVVYYSPDKVQVVAEGLDFANGIGISLDGKYVYIAELLAHKIHVYEKHANWTLTLLKSLNFDTLVDNISVDPVTGDLWVGCHPNGMRIFFYDPKNPPASEVLRIQNILTDEPKVTVVYAENGTVLQGSTVASVYKGKLLIGTVFHRALYCTL</sequence>